<evidence type="ECO:0000256" key="1">
    <source>
        <dbReference type="ARBA" id="ARBA00010641"/>
    </source>
</evidence>
<evidence type="ECO:0000256" key="5">
    <source>
        <dbReference type="ARBA" id="ARBA00023163"/>
    </source>
</evidence>
<dbReference type="Gene3D" id="1.10.1740.10">
    <property type="match status" value="1"/>
</dbReference>
<dbReference type="InterPro" id="IPR013249">
    <property type="entry name" value="RNA_pol_sigma70_r4_t2"/>
</dbReference>
<feature type="domain" description="RNA polymerase sigma-70 region 2" evidence="7">
    <location>
        <begin position="20"/>
        <end position="77"/>
    </location>
</feature>
<dbReference type="InterPro" id="IPR036388">
    <property type="entry name" value="WH-like_DNA-bd_sf"/>
</dbReference>
<dbReference type="InterPro" id="IPR007627">
    <property type="entry name" value="RNA_pol_sigma70_r2"/>
</dbReference>
<accession>A0ABV8DNA8</accession>
<dbReference type="Pfam" id="PF08281">
    <property type="entry name" value="Sigma70_r4_2"/>
    <property type="match status" value="1"/>
</dbReference>
<feature type="domain" description="DUF6596" evidence="9">
    <location>
        <begin position="203"/>
        <end position="305"/>
    </location>
</feature>
<dbReference type="EMBL" id="JBHSAX010000004">
    <property type="protein sequence ID" value="MFC3961319.1"/>
    <property type="molecule type" value="Genomic_DNA"/>
</dbReference>
<keyword evidence="2" id="KW-0805">Transcription regulation</keyword>
<keyword evidence="3" id="KW-0731">Sigma factor</keyword>
<evidence type="ECO:0000256" key="3">
    <source>
        <dbReference type="ARBA" id="ARBA00023082"/>
    </source>
</evidence>
<evidence type="ECO:0000256" key="2">
    <source>
        <dbReference type="ARBA" id="ARBA00023015"/>
    </source>
</evidence>
<feature type="region of interest" description="Disordered" evidence="6">
    <location>
        <begin position="93"/>
        <end position="120"/>
    </location>
</feature>
<comment type="caution">
    <text evidence="10">The sequence shown here is derived from an EMBL/GenBank/DDBJ whole genome shotgun (WGS) entry which is preliminary data.</text>
</comment>
<dbReference type="NCBIfam" id="TIGR02937">
    <property type="entry name" value="sigma70-ECF"/>
    <property type="match status" value="1"/>
</dbReference>
<evidence type="ECO:0000313" key="10">
    <source>
        <dbReference type="EMBL" id="MFC3961319.1"/>
    </source>
</evidence>
<evidence type="ECO:0000256" key="6">
    <source>
        <dbReference type="SAM" id="MobiDB-lite"/>
    </source>
</evidence>
<evidence type="ECO:0000256" key="4">
    <source>
        <dbReference type="ARBA" id="ARBA00023125"/>
    </source>
</evidence>
<organism evidence="10 11">
    <name type="scientific">Nocardia jiangsuensis</name>
    <dbReference type="NCBI Taxonomy" id="1691563"/>
    <lineage>
        <taxon>Bacteria</taxon>
        <taxon>Bacillati</taxon>
        <taxon>Actinomycetota</taxon>
        <taxon>Actinomycetes</taxon>
        <taxon>Mycobacteriales</taxon>
        <taxon>Nocardiaceae</taxon>
        <taxon>Nocardia</taxon>
    </lineage>
</organism>
<dbReference type="SUPFAM" id="SSF88659">
    <property type="entry name" value="Sigma3 and sigma4 domains of RNA polymerase sigma factors"/>
    <property type="match status" value="1"/>
</dbReference>
<gene>
    <name evidence="10" type="ORF">ACFO0B_04880</name>
</gene>
<keyword evidence="4" id="KW-0238">DNA-binding</keyword>
<proteinExistence type="inferred from homology"/>
<dbReference type="Pfam" id="PF04542">
    <property type="entry name" value="Sigma70_r2"/>
    <property type="match status" value="1"/>
</dbReference>
<dbReference type="InterPro" id="IPR013325">
    <property type="entry name" value="RNA_pol_sigma_r2"/>
</dbReference>
<reference evidence="11" key="1">
    <citation type="journal article" date="2019" name="Int. J. Syst. Evol. Microbiol.">
        <title>The Global Catalogue of Microorganisms (GCM) 10K type strain sequencing project: providing services to taxonomists for standard genome sequencing and annotation.</title>
        <authorList>
            <consortium name="The Broad Institute Genomics Platform"/>
            <consortium name="The Broad Institute Genome Sequencing Center for Infectious Disease"/>
            <person name="Wu L."/>
            <person name="Ma J."/>
        </authorList>
    </citation>
    <scope>NUCLEOTIDE SEQUENCE [LARGE SCALE GENOMIC DNA]</scope>
    <source>
        <strain evidence="11">CGMCC 4.7330</strain>
    </source>
</reference>
<comment type="similarity">
    <text evidence="1">Belongs to the sigma-70 factor family. ECF subfamily.</text>
</comment>
<evidence type="ECO:0000259" key="8">
    <source>
        <dbReference type="Pfam" id="PF08281"/>
    </source>
</evidence>
<sequence length="451" mass="48517">MTGRAGRFDAIYRAEFGRSVAVLARDTGDLGSAEDAVQEAFTRAVRHWPEQGVPDRPGAWITTVARRIALDRLRREAARAGKEREAALLATATAPFPPDGPAPDAFAPVGPARDGAAPGASATNPLADERMRLLFACAHPALAPEARVALILRLVCGLRTAEIARAFVVPEPTVAQRISRAKAKIRRARIPLELPPRHRLPERVPVVLAVIHLVFSEGYFATAGPDAVRDDLCDEALRLGELICALPGPHAAEANALNALMLLQDSRRAARRTRTGALVPLEHQNRAHWNTTRIEAGLRHLRAAAGATGPYLPQAEMAAAHATARSWPETNWTRIVTCYDAITAAGAAAPVLVNRAIAIGFRDGPDAGIAELDAVAEHPRLTGTHLLTAAYADTYRRAARYQEAAAHYRAAIPTAPTEPVRAFLRTRLAEVERVTATTCPAERRADSACAW</sequence>
<dbReference type="InterPro" id="IPR046531">
    <property type="entry name" value="DUF6596"/>
</dbReference>
<dbReference type="InterPro" id="IPR014284">
    <property type="entry name" value="RNA_pol_sigma-70_dom"/>
</dbReference>
<dbReference type="PANTHER" id="PTHR47756:SF2">
    <property type="entry name" value="BLL6612 PROTEIN"/>
    <property type="match status" value="1"/>
</dbReference>
<feature type="compositionally biased region" description="Low complexity" evidence="6">
    <location>
        <begin position="102"/>
        <end position="112"/>
    </location>
</feature>
<dbReference type="RefSeq" id="WP_378611068.1">
    <property type="nucleotide sequence ID" value="NZ_JBHSAX010000004.1"/>
</dbReference>
<dbReference type="InterPro" id="IPR013324">
    <property type="entry name" value="RNA_pol_sigma_r3/r4-like"/>
</dbReference>
<dbReference type="Gene3D" id="1.10.10.10">
    <property type="entry name" value="Winged helix-like DNA-binding domain superfamily/Winged helix DNA-binding domain"/>
    <property type="match status" value="1"/>
</dbReference>
<dbReference type="Proteomes" id="UP001595696">
    <property type="component" value="Unassembled WGS sequence"/>
</dbReference>
<evidence type="ECO:0000313" key="11">
    <source>
        <dbReference type="Proteomes" id="UP001595696"/>
    </source>
</evidence>
<dbReference type="SUPFAM" id="SSF88946">
    <property type="entry name" value="Sigma2 domain of RNA polymerase sigma factors"/>
    <property type="match status" value="1"/>
</dbReference>
<protein>
    <submittedName>
        <fullName evidence="10">RNA polymerase sigma factor</fullName>
    </submittedName>
</protein>
<dbReference type="Pfam" id="PF20239">
    <property type="entry name" value="DUF6596"/>
    <property type="match status" value="1"/>
</dbReference>
<name>A0ABV8DNA8_9NOCA</name>
<dbReference type="PANTHER" id="PTHR47756">
    <property type="entry name" value="BLL6612 PROTEIN-RELATED"/>
    <property type="match status" value="1"/>
</dbReference>
<evidence type="ECO:0000259" key="7">
    <source>
        <dbReference type="Pfam" id="PF04542"/>
    </source>
</evidence>
<feature type="domain" description="RNA polymerase sigma factor 70 region 4 type 2" evidence="8">
    <location>
        <begin position="134"/>
        <end position="185"/>
    </location>
</feature>
<evidence type="ECO:0000259" key="9">
    <source>
        <dbReference type="Pfam" id="PF20239"/>
    </source>
</evidence>
<keyword evidence="11" id="KW-1185">Reference proteome</keyword>
<keyword evidence="5" id="KW-0804">Transcription</keyword>